<feature type="transmembrane region" description="Helical" evidence="2">
    <location>
        <begin position="41"/>
        <end position="62"/>
    </location>
</feature>
<feature type="region of interest" description="Disordered" evidence="1">
    <location>
        <begin position="1"/>
        <end position="24"/>
    </location>
</feature>
<evidence type="ECO:0000256" key="1">
    <source>
        <dbReference type="SAM" id="MobiDB-lite"/>
    </source>
</evidence>
<dbReference type="AlphaFoldDB" id="A0AAU7ZL33"/>
<keyword evidence="2" id="KW-0472">Membrane</keyword>
<organism evidence="3">
    <name type="scientific">Tunturiibacter psychrotolerans</name>
    <dbReference type="NCBI Taxonomy" id="3069686"/>
    <lineage>
        <taxon>Bacteria</taxon>
        <taxon>Pseudomonadati</taxon>
        <taxon>Acidobacteriota</taxon>
        <taxon>Terriglobia</taxon>
        <taxon>Terriglobales</taxon>
        <taxon>Acidobacteriaceae</taxon>
        <taxon>Tunturiibacter</taxon>
    </lineage>
</organism>
<protein>
    <submittedName>
        <fullName evidence="3">Uncharacterized protein</fullName>
    </submittedName>
</protein>
<gene>
    <name evidence="3" type="ORF">RBB77_15210</name>
</gene>
<feature type="compositionally biased region" description="Polar residues" evidence="1">
    <location>
        <begin position="1"/>
        <end position="10"/>
    </location>
</feature>
<reference evidence="3" key="1">
    <citation type="submission" date="2023-08" db="EMBL/GenBank/DDBJ databases">
        <authorList>
            <person name="Messyasz A."/>
            <person name="Mannisto M.K."/>
            <person name="Kerkhof L.J."/>
            <person name="Haggblom M."/>
        </authorList>
    </citation>
    <scope>NUCLEOTIDE SEQUENCE</scope>
    <source>
        <strain evidence="3">X5P6</strain>
    </source>
</reference>
<sequence>MRSASATTDVSAPERSEEASPLFADKANQPDNVVPWIDLGLLAPLLVGMAAVILFVLSYAYLLQRLG</sequence>
<name>A0AAU7ZL33_9BACT</name>
<accession>A0AAU7ZL33</accession>
<evidence type="ECO:0000313" key="3">
    <source>
        <dbReference type="EMBL" id="XCB31792.1"/>
    </source>
</evidence>
<reference evidence="3" key="2">
    <citation type="journal article" date="2024" name="Environ. Microbiol.">
        <title>Genome analysis and description of Tunturibacter gen. nov. expands the diversity of Terriglobia in tundra soils.</title>
        <authorList>
            <person name="Messyasz A."/>
            <person name="Mannisto M.K."/>
            <person name="Kerkhof L.J."/>
            <person name="Haggblom M.M."/>
        </authorList>
    </citation>
    <scope>NUCLEOTIDE SEQUENCE</scope>
    <source>
        <strain evidence="3">X5P6</strain>
    </source>
</reference>
<keyword evidence="2" id="KW-0812">Transmembrane</keyword>
<dbReference type="EMBL" id="CP132942">
    <property type="protein sequence ID" value="XCB31792.1"/>
    <property type="molecule type" value="Genomic_DNA"/>
</dbReference>
<proteinExistence type="predicted"/>
<evidence type="ECO:0000256" key="2">
    <source>
        <dbReference type="SAM" id="Phobius"/>
    </source>
</evidence>
<dbReference type="RefSeq" id="WP_353062634.1">
    <property type="nucleotide sequence ID" value="NZ_CP132942.1"/>
</dbReference>
<keyword evidence="2" id="KW-1133">Transmembrane helix</keyword>
<dbReference type="KEGG" id="tpsc:RBB77_15210"/>